<organism evidence="1 2">
    <name type="scientific">Geomesophilobacter sediminis</name>
    <dbReference type="NCBI Taxonomy" id="2798584"/>
    <lineage>
        <taxon>Bacteria</taxon>
        <taxon>Pseudomonadati</taxon>
        <taxon>Thermodesulfobacteriota</taxon>
        <taxon>Desulfuromonadia</taxon>
        <taxon>Geobacterales</taxon>
        <taxon>Geobacteraceae</taxon>
        <taxon>Geomesophilobacter</taxon>
    </lineage>
</organism>
<evidence type="ECO:0000313" key="2">
    <source>
        <dbReference type="Proteomes" id="UP000636888"/>
    </source>
</evidence>
<dbReference type="RefSeq" id="WP_199382935.1">
    <property type="nucleotide sequence ID" value="NZ_JAEMHM010000004.1"/>
</dbReference>
<dbReference type="AlphaFoldDB" id="A0A8J7IP83"/>
<accession>A0A8J7IP83</accession>
<dbReference type="EMBL" id="JAEMHM010000004">
    <property type="protein sequence ID" value="MBJ6724084.1"/>
    <property type="molecule type" value="Genomic_DNA"/>
</dbReference>
<proteinExistence type="predicted"/>
<name>A0A8J7IP83_9BACT</name>
<evidence type="ECO:0000313" key="1">
    <source>
        <dbReference type="EMBL" id="MBJ6724084.1"/>
    </source>
</evidence>
<comment type="caution">
    <text evidence="1">The sequence shown here is derived from an EMBL/GenBank/DDBJ whole genome shotgun (WGS) entry which is preliminary data.</text>
</comment>
<evidence type="ECO:0008006" key="3">
    <source>
        <dbReference type="Google" id="ProtNLM"/>
    </source>
</evidence>
<reference evidence="1" key="1">
    <citation type="submission" date="2020-12" db="EMBL/GenBank/DDBJ databases">
        <title>Geomonas sp. Red875, isolated from river sediment.</title>
        <authorList>
            <person name="Xu Z."/>
            <person name="Zhang Z."/>
            <person name="Masuda Y."/>
            <person name="Itoh H."/>
            <person name="Senoo K."/>
        </authorList>
    </citation>
    <scope>NUCLEOTIDE SEQUENCE</scope>
    <source>
        <strain evidence="1">Red875</strain>
    </source>
</reference>
<keyword evidence="2" id="KW-1185">Reference proteome</keyword>
<dbReference type="Proteomes" id="UP000636888">
    <property type="component" value="Unassembled WGS sequence"/>
</dbReference>
<protein>
    <recommendedName>
        <fullName evidence="3">Pilus assembly protein PilG</fullName>
    </recommendedName>
</protein>
<sequence length="279" mass="31619">MVRYLAAGLVACYLAVIVPFTAYLKHRPVVVKLGYTPDPEILKVTSGDLSTLIAEMCVLKVLFYYGTVTDRTAAAGKPEYYNMFKTVETAIRLDPYNLDAYYFAQASFTWEVGRAKDVNRLLAYGMKYRTKDWTLPFYIAFNDAYFLRDYADAAHYMQKAADLSHEPLFTTLAARYFYESGRTDLGILFLANMEQGSRDQKVKNVFEIRRKALLAVKVLDEAVARFKTAHHRMPATVSELVSSGEIPRIPEDPYGGRFYLEGDGKVRSTSKFAFGGTTR</sequence>
<gene>
    <name evidence="1" type="ORF">JFN93_05135</name>
</gene>